<dbReference type="GO" id="GO:0005788">
    <property type="term" value="C:endoplasmic reticulum lumen"/>
    <property type="evidence" value="ECO:0007669"/>
    <property type="project" value="UniProtKB-SubCell"/>
</dbReference>
<sequence>MWIMIKGFPLVRNVSKLPQGSFRIPGLSHSTLAGSVLHGMKEARHYFVEVWLQTLAPGARTPIHRHSCEEAFLVLKGSGTLYLTTNMHPEFPGNPHEFRIFSNSTFLVPIDDVHQANSPLYSPLFFILFLFFWRRFTYDDWFMPHTAAKLLFPIFWDAVCYQTPLERDEL</sequence>
<evidence type="ECO:0000256" key="8">
    <source>
        <dbReference type="ARBA" id="ARBA00023294"/>
    </source>
</evidence>
<evidence type="ECO:0000256" key="5">
    <source>
        <dbReference type="ARBA" id="ARBA00022833"/>
    </source>
</evidence>
<dbReference type="AlphaFoldDB" id="A0A068VDG4"/>
<dbReference type="PhylomeDB" id="A0A068VDG4"/>
<dbReference type="GO" id="GO:0010011">
    <property type="term" value="F:auxin binding"/>
    <property type="evidence" value="ECO:0007669"/>
    <property type="project" value="InterPro"/>
</dbReference>
<dbReference type="InterPro" id="IPR011051">
    <property type="entry name" value="RmlC_Cupin_sf"/>
</dbReference>
<dbReference type="PANTHER" id="PTHR37236:SF1">
    <property type="entry name" value="AUXIN-BINDING PROTEIN 1"/>
    <property type="match status" value="1"/>
</dbReference>
<dbReference type="Gramene" id="CDP18622">
    <property type="protein sequence ID" value="CDP18622"/>
    <property type="gene ID" value="GSCOC_T00006172001"/>
</dbReference>
<proteinExistence type="predicted"/>
<keyword evidence="7" id="KW-0325">Glycoprotein</keyword>
<dbReference type="GO" id="GO:0046872">
    <property type="term" value="F:metal ion binding"/>
    <property type="evidence" value="ECO:0007669"/>
    <property type="project" value="UniProtKB-KW"/>
</dbReference>
<keyword evidence="3" id="KW-0732">Signal</keyword>
<evidence type="ECO:0000256" key="3">
    <source>
        <dbReference type="ARBA" id="ARBA00022729"/>
    </source>
</evidence>
<dbReference type="Proteomes" id="UP000295252">
    <property type="component" value="Unassembled WGS sequence"/>
</dbReference>
<evidence type="ECO:0000256" key="9">
    <source>
        <dbReference type="PIRSR" id="PIRSR600526-1"/>
    </source>
</evidence>
<dbReference type="STRING" id="49390.A0A068VDG4"/>
<dbReference type="Gene3D" id="2.60.120.10">
    <property type="entry name" value="Jelly Rolls"/>
    <property type="match status" value="1"/>
</dbReference>
<name>A0A068VDG4_COFCA</name>
<evidence type="ECO:0000313" key="12">
    <source>
        <dbReference type="Proteomes" id="UP000295252"/>
    </source>
</evidence>
<feature type="binding site" evidence="10">
    <location>
        <position position="64"/>
    </location>
    <ligand>
        <name>Zn(2+)</name>
        <dbReference type="ChEBI" id="CHEBI:29105"/>
    </ligand>
</feature>
<organism evidence="11 12">
    <name type="scientific">Coffea canephora</name>
    <name type="common">Robusta coffee</name>
    <dbReference type="NCBI Taxonomy" id="49390"/>
    <lineage>
        <taxon>Eukaryota</taxon>
        <taxon>Viridiplantae</taxon>
        <taxon>Streptophyta</taxon>
        <taxon>Embryophyta</taxon>
        <taxon>Tracheophyta</taxon>
        <taxon>Spermatophyta</taxon>
        <taxon>Magnoliopsida</taxon>
        <taxon>eudicotyledons</taxon>
        <taxon>Gunneridae</taxon>
        <taxon>Pentapetalae</taxon>
        <taxon>asterids</taxon>
        <taxon>lamiids</taxon>
        <taxon>Gentianales</taxon>
        <taxon>Rubiaceae</taxon>
        <taxon>Ixoroideae</taxon>
        <taxon>Gardenieae complex</taxon>
        <taxon>Bertiereae - Coffeeae clade</taxon>
        <taxon>Coffeeae</taxon>
        <taxon>Coffea</taxon>
    </lineage>
</organism>
<dbReference type="GO" id="GO:0032877">
    <property type="term" value="P:positive regulation of DNA endoreduplication"/>
    <property type="evidence" value="ECO:0007669"/>
    <property type="project" value="TreeGrafter"/>
</dbReference>
<keyword evidence="12" id="KW-1185">Reference proteome</keyword>
<evidence type="ECO:0000256" key="10">
    <source>
        <dbReference type="PIRSR" id="PIRSR600526-2"/>
    </source>
</evidence>
<dbReference type="Pfam" id="PF02041">
    <property type="entry name" value="Auxin_BP"/>
    <property type="match status" value="1"/>
</dbReference>
<keyword evidence="4" id="KW-0256">Endoplasmic reticulum</keyword>
<dbReference type="PRINTS" id="PR00655">
    <property type="entry name" value="AUXINBINDNGP"/>
</dbReference>
<accession>A0A068VDG4</accession>
<feature type="binding site" evidence="10">
    <location>
        <position position="66"/>
    </location>
    <ligand>
        <name>Zn(2+)</name>
        <dbReference type="ChEBI" id="CHEBI:29105"/>
    </ligand>
</feature>
<evidence type="ECO:0000256" key="7">
    <source>
        <dbReference type="ARBA" id="ARBA00023180"/>
    </source>
</evidence>
<evidence type="ECO:0000256" key="1">
    <source>
        <dbReference type="ARBA" id="ARBA00004319"/>
    </source>
</evidence>
<gene>
    <name evidence="11" type="ORF">GSCOC_T00006172001</name>
</gene>
<protein>
    <submittedName>
        <fullName evidence="11">DH200=94 genomic scaffold, scaffold_260</fullName>
    </submittedName>
</protein>
<dbReference type="SUPFAM" id="SSF51182">
    <property type="entry name" value="RmlC-like cupins"/>
    <property type="match status" value="1"/>
</dbReference>
<keyword evidence="5 10" id="KW-0862">Zinc</keyword>
<keyword evidence="2 10" id="KW-0479">Metal-binding</keyword>
<dbReference type="GO" id="GO:0009826">
    <property type="term" value="P:unidimensional cell growth"/>
    <property type="evidence" value="ECO:0007669"/>
    <property type="project" value="TreeGrafter"/>
</dbReference>
<dbReference type="OrthoDB" id="2013851at2759"/>
<feature type="binding site" evidence="10">
    <location>
        <position position="114"/>
    </location>
    <ligand>
        <name>Zn(2+)</name>
        <dbReference type="ChEBI" id="CHEBI:29105"/>
    </ligand>
</feature>
<dbReference type="EMBL" id="HG739344">
    <property type="protein sequence ID" value="CDP18622.1"/>
    <property type="molecule type" value="Genomic_DNA"/>
</dbReference>
<dbReference type="PANTHER" id="PTHR37236">
    <property type="entry name" value="AUXIN-BINDING PROTEIN 1"/>
    <property type="match status" value="1"/>
</dbReference>
<dbReference type="InParanoid" id="A0A068VDG4"/>
<evidence type="ECO:0000256" key="2">
    <source>
        <dbReference type="ARBA" id="ARBA00022723"/>
    </source>
</evidence>
<keyword evidence="6" id="KW-0675">Receptor</keyword>
<dbReference type="GO" id="GO:0051781">
    <property type="term" value="P:positive regulation of cell division"/>
    <property type="evidence" value="ECO:0007669"/>
    <property type="project" value="TreeGrafter"/>
</dbReference>
<evidence type="ECO:0000313" key="11">
    <source>
        <dbReference type="EMBL" id="CDP18622.1"/>
    </source>
</evidence>
<dbReference type="InterPro" id="IPR014710">
    <property type="entry name" value="RmlC-like_jellyroll"/>
</dbReference>
<keyword evidence="8" id="KW-0927">Auxin signaling pathway</keyword>
<dbReference type="GO" id="GO:0009734">
    <property type="term" value="P:auxin-activated signaling pathway"/>
    <property type="evidence" value="ECO:0007669"/>
    <property type="project" value="UniProtKB-KW"/>
</dbReference>
<dbReference type="GO" id="GO:0000911">
    <property type="term" value="P:cytokinesis by cell plate formation"/>
    <property type="evidence" value="ECO:0007669"/>
    <property type="project" value="TreeGrafter"/>
</dbReference>
<comment type="subcellular location">
    <subcellularLocation>
        <location evidence="1">Endoplasmic reticulum lumen</location>
    </subcellularLocation>
</comment>
<dbReference type="InterPro" id="IPR000526">
    <property type="entry name" value="Auxin-bd"/>
</dbReference>
<feature type="glycosylation site" description="N-linked (GlcNAc...) asparagine" evidence="9">
    <location>
        <position position="103"/>
    </location>
</feature>
<evidence type="ECO:0000256" key="6">
    <source>
        <dbReference type="ARBA" id="ARBA00023170"/>
    </source>
</evidence>
<evidence type="ECO:0000256" key="4">
    <source>
        <dbReference type="ARBA" id="ARBA00022824"/>
    </source>
</evidence>
<feature type="binding site" evidence="10">
    <location>
        <position position="70"/>
    </location>
    <ligand>
        <name>Zn(2+)</name>
        <dbReference type="ChEBI" id="CHEBI:29105"/>
    </ligand>
</feature>
<dbReference type="CDD" id="cd02220">
    <property type="entry name" value="cupin_ABP1"/>
    <property type="match status" value="1"/>
</dbReference>
<dbReference type="GO" id="GO:0045793">
    <property type="term" value="P:positive regulation of cell size"/>
    <property type="evidence" value="ECO:0007669"/>
    <property type="project" value="TreeGrafter"/>
</dbReference>
<reference evidence="12" key="1">
    <citation type="journal article" date="2014" name="Science">
        <title>The coffee genome provides insight into the convergent evolution of caffeine biosynthesis.</title>
        <authorList>
            <person name="Denoeud F."/>
            <person name="Carretero-Paulet L."/>
            <person name="Dereeper A."/>
            <person name="Droc G."/>
            <person name="Guyot R."/>
            <person name="Pietrella M."/>
            <person name="Zheng C."/>
            <person name="Alberti A."/>
            <person name="Anthony F."/>
            <person name="Aprea G."/>
            <person name="Aury J.M."/>
            <person name="Bento P."/>
            <person name="Bernard M."/>
            <person name="Bocs S."/>
            <person name="Campa C."/>
            <person name="Cenci A."/>
            <person name="Combes M.C."/>
            <person name="Crouzillat D."/>
            <person name="Da Silva C."/>
            <person name="Daddiego L."/>
            <person name="De Bellis F."/>
            <person name="Dussert S."/>
            <person name="Garsmeur O."/>
            <person name="Gayraud T."/>
            <person name="Guignon V."/>
            <person name="Jahn K."/>
            <person name="Jamilloux V."/>
            <person name="Joet T."/>
            <person name="Labadie K."/>
            <person name="Lan T."/>
            <person name="Leclercq J."/>
            <person name="Lepelley M."/>
            <person name="Leroy T."/>
            <person name="Li L.T."/>
            <person name="Librado P."/>
            <person name="Lopez L."/>
            <person name="Munoz A."/>
            <person name="Noel B."/>
            <person name="Pallavicini A."/>
            <person name="Perrotta G."/>
            <person name="Poncet V."/>
            <person name="Pot D."/>
            <person name="Priyono X."/>
            <person name="Rigoreau M."/>
            <person name="Rouard M."/>
            <person name="Rozas J."/>
            <person name="Tranchant-Dubreuil C."/>
            <person name="VanBuren R."/>
            <person name="Zhang Q."/>
            <person name="Andrade A.C."/>
            <person name="Argout X."/>
            <person name="Bertrand B."/>
            <person name="de Kochko A."/>
            <person name="Graziosi G."/>
            <person name="Henry R.J."/>
            <person name="Jayarama X."/>
            <person name="Ming R."/>
            <person name="Nagai C."/>
            <person name="Rounsley S."/>
            <person name="Sankoff D."/>
            <person name="Giuliano G."/>
            <person name="Albert V.A."/>
            <person name="Wincker P."/>
            <person name="Lashermes P."/>
        </authorList>
    </citation>
    <scope>NUCLEOTIDE SEQUENCE [LARGE SCALE GENOMIC DNA]</scope>
    <source>
        <strain evidence="12">cv. DH200-94</strain>
    </source>
</reference>